<comment type="subcellular location">
    <subcellularLocation>
        <location evidence="1">Nucleus</location>
        <location evidence="1">Nucleolus</location>
    </subcellularLocation>
</comment>
<reference evidence="11" key="1">
    <citation type="journal article" date="2024" name="Gigascience">
        <title>Chromosome-level genome of the poultry shaft louse Menopon gallinae provides insight into the host-switching and adaptive evolution of parasitic lice.</title>
        <authorList>
            <person name="Xu Y."/>
            <person name="Ma L."/>
            <person name="Liu S."/>
            <person name="Liang Y."/>
            <person name="Liu Q."/>
            <person name="He Z."/>
            <person name="Tian L."/>
            <person name="Duan Y."/>
            <person name="Cai W."/>
            <person name="Li H."/>
            <person name="Song F."/>
        </authorList>
    </citation>
    <scope>NUCLEOTIDE SEQUENCE</scope>
    <source>
        <strain evidence="11">Cailab_2023a</strain>
    </source>
</reference>
<evidence type="ECO:0000256" key="7">
    <source>
        <dbReference type="ARBA" id="ARBA00023242"/>
    </source>
</evidence>
<evidence type="ECO:0000256" key="4">
    <source>
        <dbReference type="ARBA" id="ARBA00022603"/>
    </source>
</evidence>
<evidence type="ECO:0000256" key="6">
    <source>
        <dbReference type="ARBA" id="ARBA00022691"/>
    </source>
</evidence>
<evidence type="ECO:0000256" key="1">
    <source>
        <dbReference type="ARBA" id="ARBA00004604"/>
    </source>
</evidence>
<protein>
    <recommendedName>
        <fullName evidence="12">2'-O-ribose RNA methyltransferase SPB1 homolog</fullName>
    </recommendedName>
</protein>
<keyword evidence="3" id="KW-0698">rRNA processing</keyword>
<comment type="caution">
    <text evidence="11">The sequence shown here is derived from an EMBL/GenBank/DDBJ whole genome shotgun (WGS) entry which is preliminary data.</text>
</comment>
<dbReference type="InterPro" id="IPR029063">
    <property type="entry name" value="SAM-dependent_MTases_sf"/>
</dbReference>
<dbReference type="GO" id="GO:0000463">
    <property type="term" value="P:maturation of LSU-rRNA from tricistronic rRNA transcript (SSU-rRNA, 5.8S rRNA, LSU-rRNA)"/>
    <property type="evidence" value="ECO:0007669"/>
    <property type="project" value="TreeGrafter"/>
</dbReference>
<feature type="region of interest" description="Disordered" evidence="8">
    <location>
        <begin position="311"/>
        <end position="343"/>
    </location>
</feature>
<dbReference type="GO" id="GO:0008650">
    <property type="term" value="F:rRNA (uridine-2'-O-)-methyltransferase activity"/>
    <property type="evidence" value="ECO:0007669"/>
    <property type="project" value="TreeGrafter"/>
</dbReference>
<dbReference type="GO" id="GO:0000466">
    <property type="term" value="P:maturation of 5.8S rRNA from tricistronic rRNA transcript (SSU-rRNA, 5.8S rRNA, LSU-rRNA)"/>
    <property type="evidence" value="ECO:0007669"/>
    <property type="project" value="TreeGrafter"/>
</dbReference>
<evidence type="ECO:0000256" key="8">
    <source>
        <dbReference type="SAM" id="MobiDB-lite"/>
    </source>
</evidence>
<accession>A0AAW2H774</accession>
<feature type="domain" description="DUF3381" evidence="10">
    <location>
        <begin position="223"/>
        <end position="345"/>
    </location>
</feature>
<keyword evidence="6" id="KW-0949">S-adenosyl-L-methionine</keyword>
<dbReference type="Gene3D" id="3.40.50.150">
    <property type="entry name" value="Vaccinia Virus protein VP39"/>
    <property type="match status" value="1"/>
</dbReference>
<name>A0AAW2H774_9NEOP</name>
<gene>
    <name evidence="11" type="ORF">PYX00_011338</name>
</gene>
<evidence type="ECO:0008006" key="12">
    <source>
        <dbReference type="Google" id="ProtNLM"/>
    </source>
</evidence>
<dbReference type="SUPFAM" id="SSF53335">
    <property type="entry name" value="S-adenosyl-L-methionine-dependent methyltransferases"/>
    <property type="match status" value="1"/>
</dbReference>
<dbReference type="Pfam" id="PF01728">
    <property type="entry name" value="FtsJ"/>
    <property type="match status" value="1"/>
</dbReference>
<dbReference type="GO" id="GO:0030687">
    <property type="term" value="C:preribosome, large subunit precursor"/>
    <property type="evidence" value="ECO:0007669"/>
    <property type="project" value="TreeGrafter"/>
</dbReference>
<evidence type="ECO:0000256" key="3">
    <source>
        <dbReference type="ARBA" id="ARBA00022552"/>
    </source>
</evidence>
<keyword evidence="7" id="KW-0539">Nucleus</keyword>
<evidence type="ECO:0000259" key="10">
    <source>
        <dbReference type="Pfam" id="PF11861"/>
    </source>
</evidence>
<proteinExistence type="inferred from homology"/>
<dbReference type="Pfam" id="PF11861">
    <property type="entry name" value="DUF3381"/>
    <property type="match status" value="1"/>
</dbReference>
<evidence type="ECO:0000256" key="5">
    <source>
        <dbReference type="ARBA" id="ARBA00022679"/>
    </source>
</evidence>
<dbReference type="PANTHER" id="PTHR10920">
    <property type="entry name" value="RIBOSOMAL RNA METHYLTRANSFERASE"/>
    <property type="match status" value="1"/>
</dbReference>
<dbReference type="HAMAP" id="MF_01547">
    <property type="entry name" value="RNA_methyltr_E"/>
    <property type="match status" value="1"/>
</dbReference>
<feature type="region of interest" description="Disordered" evidence="8">
    <location>
        <begin position="471"/>
        <end position="490"/>
    </location>
</feature>
<evidence type="ECO:0000256" key="2">
    <source>
        <dbReference type="ARBA" id="ARBA00022517"/>
    </source>
</evidence>
<dbReference type="InterPro" id="IPR050082">
    <property type="entry name" value="RNA_methyltr_RlmE"/>
</dbReference>
<evidence type="ECO:0000259" key="9">
    <source>
        <dbReference type="Pfam" id="PF01728"/>
    </source>
</evidence>
<sequence>MPKRKLGKNRLDKYYHLAKGRGYRARSAFKLIQLDQKYGLLSNCSSVVDLCASPGGWLQVVAERNIERVVGIDIVPIKPITGVECIVCDITTDTCRKELNRVMGEEKADLFLHDGSPNSGVSWVQDAYAQNELVLFAMKLASEFLRAGGAFLTKVFRSRDYCALLSVCNRIFEVVEATKPLSSRSESAEIFVYCRGFLPQRVRVDYFNPSITFREEEAPKKFNTTKVLEFADFLHSVGTLRELQSFEKIRYSAVEGLEDVIDEETRLSFEDLRLLGPPAMRNLLRVRKKVLRMIEENKVTVDGVSVVPSRNPVHAEEVDQLDAGEKSAKSEQRRERKKQQKALSKLEGRPLLPDTRFFKDRMFREEMDERLSSEEAAPQEPSVEECQVSSCSDSMELDEEELLTAARLKEDEEEFIMASIDRYCNNDMSNLPDFIREEEKMFERRVPRPLQNKKELEAIGRRRKRAMRIAQKAAGREGENGNGDEDGIARKRTMRAPFRKTRSKPRIVFSTKGRFKIPKGKGRLKFVDRRMKKDKRGLKARKPRALWGAASRHACERDYKMLLCTAQRIRGGACYVYST</sequence>
<dbReference type="InterPro" id="IPR024576">
    <property type="entry name" value="rRNA_MeTfrase_Spb1_DUF3381"/>
</dbReference>
<dbReference type="InterPro" id="IPR002877">
    <property type="entry name" value="RNA_MeTrfase_FtsJ_dom"/>
</dbReference>
<keyword evidence="2" id="KW-0690">Ribosome biogenesis</keyword>
<keyword evidence="4" id="KW-0489">Methyltransferase</keyword>
<feature type="compositionally biased region" description="Basic and acidic residues" evidence="8">
    <location>
        <begin position="313"/>
        <end position="334"/>
    </location>
</feature>
<dbReference type="PANTHER" id="PTHR10920:SF13">
    <property type="entry name" value="PRE-RRNA 2'-O-RIBOSE RNA METHYLTRANSFERASE FTSJ3"/>
    <property type="match status" value="1"/>
</dbReference>
<feature type="domain" description="Ribosomal RNA methyltransferase FtsJ" evidence="9">
    <location>
        <begin position="23"/>
        <end position="197"/>
    </location>
</feature>
<evidence type="ECO:0000313" key="11">
    <source>
        <dbReference type="EMBL" id="KAL0265625.1"/>
    </source>
</evidence>
<dbReference type="AlphaFoldDB" id="A0AAW2H774"/>
<dbReference type="FunFam" id="3.40.50.150:FF:000004">
    <property type="entry name" value="AdoMet-dependent rRNA methyltransferase SPB1"/>
    <property type="match status" value="1"/>
</dbReference>
<dbReference type="InterPro" id="IPR015507">
    <property type="entry name" value="rRNA-MeTfrase_E"/>
</dbReference>
<dbReference type="GO" id="GO:0005730">
    <property type="term" value="C:nucleolus"/>
    <property type="evidence" value="ECO:0007669"/>
    <property type="project" value="UniProtKB-SubCell"/>
</dbReference>
<dbReference type="GO" id="GO:0016435">
    <property type="term" value="F:rRNA (guanine) methyltransferase activity"/>
    <property type="evidence" value="ECO:0007669"/>
    <property type="project" value="TreeGrafter"/>
</dbReference>
<organism evidence="11">
    <name type="scientific">Menopon gallinae</name>
    <name type="common">poultry shaft louse</name>
    <dbReference type="NCBI Taxonomy" id="328185"/>
    <lineage>
        <taxon>Eukaryota</taxon>
        <taxon>Metazoa</taxon>
        <taxon>Ecdysozoa</taxon>
        <taxon>Arthropoda</taxon>
        <taxon>Hexapoda</taxon>
        <taxon>Insecta</taxon>
        <taxon>Pterygota</taxon>
        <taxon>Neoptera</taxon>
        <taxon>Paraneoptera</taxon>
        <taxon>Psocodea</taxon>
        <taxon>Troctomorpha</taxon>
        <taxon>Phthiraptera</taxon>
        <taxon>Amblycera</taxon>
        <taxon>Menoponidae</taxon>
        <taxon>Menopon</taxon>
    </lineage>
</organism>
<keyword evidence="5" id="KW-0808">Transferase</keyword>
<dbReference type="EMBL" id="JARGDH010000006">
    <property type="protein sequence ID" value="KAL0265625.1"/>
    <property type="molecule type" value="Genomic_DNA"/>
</dbReference>